<dbReference type="PANTHER" id="PTHR28027">
    <property type="entry name" value="TRANSCRIPTIONAL REGULATOR MIT1"/>
    <property type="match status" value="1"/>
</dbReference>
<dbReference type="OrthoDB" id="5572844at2759"/>
<organism evidence="2 3">
    <name type="scientific">Calocera viscosa (strain TUFC12733)</name>
    <dbReference type="NCBI Taxonomy" id="1330018"/>
    <lineage>
        <taxon>Eukaryota</taxon>
        <taxon>Fungi</taxon>
        <taxon>Dikarya</taxon>
        <taxon>Basidiomycota</taxon>
        <taxon>Agaricomycotina</taxon>
        <taxon>Dacrymycetes</taxon>
        <taxon>Dacrymycetales</taxon>
        <taxon>Dacrymycetaceae</taxon>
        <taxon>Calocera</taxon>
    </lineage>
</organism>
<dbReference type="InterPro" id="IPR018608">
    <property type="entry name" value="Gti1/Pac2"/>
</dbReference>
<proteinExistence type="predicted"/>
<dbReference type="Proteomes" id="UP000076738">
    <property type="component" value="Unassembled WGS sequence"/>
</dbReference>
<reference evidence="2 3" key="1">
    <citation type="journal article" date="2016" name="Mol. Biol. Evol.">
        <title>Comparative Genomics of Early-Diverging Mushroom-Forming Fungi Provides Insights into the Origins of Lignocellulose Decay Capabilities.</title>
        <authorList>
            <person name="Nagy L.G."/>
            <person name="Riley R."/>
            <person name="Tritt A."/>
            <person name="Adam C."/>
            <person name="Daum C."/>
            <person name="Floudas D."/>
            <person name="Sun H."/>
            <person name="Yadav J.S."/>
            <person name="Pangilinan J."/>
            <person name="Larsson K.H."/>
            <person name="Matsuura K."/>
            <person name="Barry K."/>
            <person name="Labutti K."/>
            <person name="Kuo R."/>
            <person name="Ohm R.A."/>
            <person name="Bhattacharya S.S."/>
            <person name="Shirouzu T."/>
            <person name="Yoshinaga Y."/>
            <person name="Martin F.M."/>
            <person name="Grigoriev I.V."/>
            <person name="Hibbett D.S."/>
        </authorList>
    </citation>
    <scope>NUCLEOTIDE SEQUENCE [LARGE SCALE GENOMIC DNA]</scope>
    <source>
        <strain evidence="2 3">TUFC12733</strain>
    </source>
</reference>
<accession>A0A167N6T6</accession>
<dbReference type="EMBL" id="KV417280">
    <property type="protein sequence ID" value="KZO97404.1"/>
    <property type="molecule type" value="Genomic_DNA"/>
</dbReference>
<feature type="region of interest" description="Disordered" evidence="1">
    <location>
        <begin position="107"/>
        <end position="134"/>
    </location>
</feature>
<dbReference type="PANTHER" id="PTHR28027:SF2">
    <property type="entry name" value="TRANSCRIPTIONAL REGULATOR MIT1"/>
    <property type="match status" value="1"/>
</dbReference>
<name>A0A167N6T6_CALVF</name>
<evidence type="ECO:0000256" key="1">
    <source>
        <dbReference type="SAM" id="MobiDB-lite"/>
    </source>
</evidence>
<evidence type="ECO:0000313" key="3">
    <source>
        <dbReference type="Proteomes" id="UP000076738"/>
    </source>
</evidence>
<protein>
    <recommendedName>
        <fullName evidence="4">Gti1/Pac2 family-domain-containing protein</fullName>
    </recommendedName>
</protein>
<feature type="region of interest" description="Disordered" evidence="1">
    <location>
        <begin position="301"/>
        <end position="322"/>
    </location>
</feature>
<sequence length="458" mass="50652">MRKNANANTPSANNAHMFEQFRPLLGGWVRTTHDALLVLRAAQDGMIPMVPRRFSDLEKAQLIHSGALFIFEVTASGIIRWTDGHEWSRSRILHDFLIYRELNPNRPDRSSKGTCKANARAGVRGPSSGRDEKGEAMRELIGSLHDNDDFQKGGLMKKCMTITFDSDTPQQREYHIISYYKPEDVIEGRLLPISKLAIFQGMEPSHEWLDRTQLGYPPKIEHDAYGRRVYLGEADDEPVPNSPSRQMPGLAALSKQRGIAYHTNRIPRNKTGRNMPYPRPLLTSHNSATSVVSANTDATVASASPDGVATPKHMPSLSPTSMSSTLSVTSPAEYAAPQVIPFQYYAAQPVYGSYPNDTSVMLSSLPAIDHSAAPRPSPYYPTAFWPASVAAAEDAKAASMHHLQMIAYEQQAMYGPTHPHTGYAYASAYDANYYQPPHTASSAGRDEDMPLSYAEEVI</sequence>
<dbReference type="GO" id="GO:0003677">
    <property type="term" value="F:DNA binding"/>
    <property type="evidence" value="ECO:0007669"/>
    <property type="project" value="TreeGrafter"/>
</dbReference>
<evidence type="ECO:0000313" key="2">
    <source>
        <dbReference type="EMBL" id="KZO97404.1"/>
    </source>
</evidence>
<gene>
    <name evidence="2" type="ORF">CALVIDRAFT_563179</name>
</gene>
<dbReference type="Pfam" id="PF09729">
    <property type="entry name" value="Gti1_Pac2"/>
    <property type="match status" value="1"/>
</dbReference>
<dbReference type="AlphaFoldDB" id="A0A167N6T6"/>
<evidence type="ECO:0008006" key="4">
    <source>
        <dbReference type="Google" id="ProtNLM"/>
    </source>
</evidence>
<feature type="region of interest" description="Disordered" evidence="1">
    <location>
        <begin position="438"/>
        <end position="458"/>
    </location>
</feature>
<keyword evidence="3" id="KW-1185">Reference proteome</keyword>